<evidence type="ECO:0000313" key="2">
    <source>
        <dbReference type="Proteomes" id="UP001153076"/>
    </source>
</evidence>
<proteinExistence type="predicted"/>
<dbReference type="EMBL" id="JAKOGI010000183">
    <property type="protein sequence ID" value="KAJ8440858.1"/>
    <property type="molecule type" value="Genomic_DNA"/>
</dbReference>
<accession>A0A9Q1KCK0</accession>
<dbReference type="Proteomes" id="UP001153076">
    <property type="component" value="Unassembled WGS sequence"/>
</dbReference>
<sequence length="195" mass="21803">MTQSFIARTHLENFPVARIGAKPCSNGIHIVYGSGGVVASVGAKDQVQEIVMEGEKSIVLSMAENHRLFIEEQAFYELSLVEDHDYMLPRHASNLPSSGFYIQVSFGKFLPHKKSTLDKDSNICLVLPHSGSDNNVDDEDEILKQAVSLAEELPVHVEEKMKEEVKKFMDNLKIEKNLHLRPRLVPVFMSIVATG</sequence>
<gene>
    <name evidence="1" type="ORF">Cgig2_000746</name>
</gene>
<protein>
    <submittedName>
        <fullName evidence="1">Uncharacterized protein</fullName>
    </submittedName>
</protein>
<comment type="caution">
    <text evidence="1">The sequence shown here is derived from an EMBL/GenBank/DDBJ whole genome shotgun (WGS) entry which is preliminary data.</text>
</comment>
<evidence type="ECO:0000313" key="1">
    <source>
        <dbReference type="EMBL" id="KAJ8440858.1"/>
    </source>
</evidence>
<organism evidence="1 2">
    <name type="scientific">Carnegiea gigantea</name>
    <dbReference type="NCBI Taxonomy" id="171969"/>
    <lineage>
        <taxon>Eukaryota</taxon>
        <taxon>Viridiplantae</taxon>
        <taxon>Streptophyta</taxon>
        <taxon>Embryophyta</taxon>
        <taxon>Tracheophyta</taxon>
        <taxon>Spermatophyta</taxon>
        <taxon>Magnoliopsida</taxon>
        <taxon>eudicotyledons</taxon>
        <taxon>Gunneridae</taxon>
        <taxon>Pentapetalae</taxon>
        <taxon>Caryophyllales</taxon>
        <taxon>Cactineae</taxon>
        <taxon>Cactaceae</taxon>
        <taxon>Cactoideae</taxon>
        <taxon>Echinocereeae</taxon>
        <taxon>Carnegiea</taxon>
    </lineage>
</organism>
<reference evidence="1" key="1">
    <citation type="submission" date="2022-04" db="EMBL/GenBank/DDBJ databases">
        <title>Carnegiea gigantea Genome sequencing and assembly v2.</title>
        <authorList>
            <person name="Copetti D."/>
            <person name="Sanderson M.J."/>
            <person name="Burquez A."/>
            <person name="Wojciechowski M.F."/>
        </authorList>
    </citation>
    <scope>NUCLEOTIDE SEQUENCE</scope>
    <source>
        <strain evidence="1">SGP5-SGP5p</strain>
        <tissue evidence="1">Aerial part</tissue>
    </source>
</reference>
<dbReference type="AlphaFoldDB" id="A0A9Q1KCK0"/>
<name>A0A9Q1KCK0_9CARY</name>
<keyword evidence="2" id="KW-1185">Reference proteome</keyword>